<keyword evidence="3" id="KW-1185">Reference proteome</keyword>
<dbReference type="PANTHER" id="PTHR45784">
    <property type="entry name" value="C-TYPE LECTIN DOMAIN FAMILY 20 MEMBER A-RELATED"/>
    <property type="match status" value="1"/>
</dbReference>
<evidence type="ECO:0000313" key="4">
    <source>
        <dbReference type="RefSeq" id="XP_029282368.1"/>
    </source>
</evidence>
<dbReference type="Gene3D" id="3.10.100.10">
    <property type="entry name" value="Mannose-Binding Protein A, subunit A"/>
    <property type="match status" value="1"/>
</dbReference>
<dbReference type="GeneID" id="115004814"/>
<dbReference type="SUPFAM" id="SSF56436">
    <property type="entry name" value="C-type lectin-like"/>
    <property type="match status" value="1"/>
</dbReference>
<dbReference type="KEGG" id="cgob:115004814"/>
<dbReference type="RefSeq" id="XP_029282368.1">
    <property type="nucleotide sequence ID" value="XM_029426508.1"/>
</dbReference>
<dbReference type="InterPro" id="IPR001304">
    <property type="entry name" value="C-type_lectin-like"/>
</dbReference>
<dbReference type="PROSITE" id="PS50041">
    <property type="entry name" value="C_TYPE_LECTIN_2"/>
    <property type="match status" value="1"/>
</dbReference>
<dbReference type="PANTHER" id="PTHR45784:SF3">
    <property type="entry name" value="C-TYPE LECTIN DOMAIN FAMILY 4 MEMBER K-LIKE-RELATED"/>
    <property type="match status" value="1"/>
</dbReference>
<dbReference type="SMART" id="SM00034">
    <property type="entry name" value="CLECT"/>
    <property type="match status" value="1"/>
</dbReference>
<organism evidence="3 4">
    <name type="scientific">Cottoperca gobio</name>
    <name type="common">Frogmouth</name>
    <name type="synonym">Aphritis gobio</name>
    <dbReference type="NCBI Taxonomy" id="56716"/>
    <lineage>
        <taxon>Eukaryota</taxon>
        <taxon>Metazoa</taxon>
        <taxon>Chordata</taxon>
        <taxon>Craniata</taxon>
        <taxon>Vertebrata</taxon>
        <taxon>Euteleostomi</taxon>
        <taxon>Actinopterygii</taxon>
        <taxon>Neopterygii</taxon>
        <taxon>Teleostei</taxon>
        <taxon>Neoteleostei</taxon>
        <taxon>Acanthomorphata</taxon>
        <taxon>Eupercaria</taxon>
        <taxon>Perciformes</taxon>
        <taxon>Notothenioidei</taxon>
        <taxon>Bovichtidae</taxon>
        <taxon>Cottoperca</taxon>
    </lineage>
</organism>
<dbReference type="InterPro" id="IPR016186">
    <property type="entry name" value="C-type_lectin-like/link_sf"/>
</dbReference>
<dbReference type="Pfam" id="PF00059">
    <property type="entry name" value="Lectin_C"/>
    <property type="match status" value="1"/>
</dbReference>
<protein>
    <submittedName>
        <fullName evidence="4">C-type lectin lectoxin-Phi1-like</fullName>
    </submittedName>
</protein>
<name>A0A6J2P8Q0_COTGO</name>
<dbReference type="OrthoDB" id="6369810at2759"/>
<accession>A0A6J2P8Q0</accession>
<keyword evidence="1" id="KW-1015">Disulfide bond</keyword>
<evidence type="ECO:0000259" key="2">
    <source>
        <dbReference type="PROSITE" id="PS50041"/>
    </source>
</evidence>
<dbReference type="InterPro" id="IPR018378">
    <property type="entry name" value="C-type_lectin_CS"/>
</dbReference>
<evidence type="ECO:0000256" key="1">
    <source>
        <dbReference type="ARBA" id="ARBA00023157"/>
    </source>
</evidence>
<evidence type="ECO:0000313" key="3">
    <source>
        <dbReference type="Proteomes" id="UP000504630"/>
    </source>
</evidence>
<proteinExistence type="predicted"/>
<gene>
    <name evidence="4" type="primary">LOC115004814</name>
</gene>
<reference evidence="4" key="1">
    <citation type="submission" date="2025-08" db="UniProtKB">
        <authorList>
            <consortium name="RefSeq"/>
        </authorList>
    </citation>
    <scope>IDENTIFICATION</scope>
</reference>
<sequence length="161" mass="18487">MTWTEAQSYCRANYRDLASVRNMAENQKIQDLVPAGGTAWIGLSRDSWKWSDGSDSTFSFWDAGEPDNYGKNEACVTVDFSSGHGRWGDWNCDVKFAFICYYSPLPKQELKLFKLKVKKSSSADLDDPAVLENMLLTVNHLLYFYEETEQPDESLKQIQMR</sequence>
<dbReference type="InParanoid" id="A0A6J2P8Q0"/>
<feature type="domain" description="C-type lectin" evidence="2">
    <location>
        <begin position="1"/>
        <end position="101"/>
    </location>
</feature>
<dbReference type="PROSITE" id="PS00615">
    <property type="entry name" value="C_TYPE_LECTIN_1"/>
    <property type="match status" value="1"/>
</dbReference>
<dbReference type="AlphaFoldDB" id="A0A6J2P8Q0"/>
<dbReference type="Proteomes" id="UP000504630">
    <property type="component" value="Unplaced"/>
</dbReference>
<dbReference type="InterPro" id="IPR016187">
    <property type="entry name" value="CTDL_fold"/>
</dbReference>